<dbReference type="InterPro" id="IPR023168">
    <property type="entry name" value="GatB_Yqey_C_2"/>
</dbReference>
<dbReference type="InterPro" id="IPR018027">
    <property type="entry name" value="Asn/Gln_amidotransferase"/>
</dbReference>
<proteinExistence type="inferred from homology"/>
<dbReference type="InterPro" id="IPR014746">
    <property type="entry name" value="Gln_synth/guanido_kin_cat_dom"/>
</dbReference>
<evidence type="ECO:0000256" key="4">
    <source>
        <dbReference type="ARBA" id="ARBA00022741"/>
    </source>
</evidence>
<dbReference type="NCBIfam" id="NF004014">
    <property type="entry name" value="PRK05477.1-4"/>
    <property type="match status" value="1"/>
</dbReference>
<dbReference type="EMBL" id="CP019454">
    <property type="protein sequence ID" value="AUW94027.1"/>
    <property type="molecule type" value="Genomic_DNA"/>
</dbReference>
<dbReference type="PANTHER" id="PTHR11659:SF0">
    <property type="entry name" value="GLUTAMYL-TRNA(GLN) AMIDOTRANSFERASE SUBUNIT B, MITOCHONDRIAL"/>
    <property type="match status" value="1"/>
</dbReference>
<dbReference type="EC" id="6.3.5.-" evidence="10"/>
<evidence type="ECO:0000256" key="1">
    <source>
        <dbReference type="ARBA" id="ARBA00005306"/>
    </source>
</evidence>
<protein>
    <recommendedName>
        <fullName evidence="10">Aspartyl/glutamyl-tRNA(Asn/Gln) amidotransferase subunit B</fullName>
        <shortName evidence="10">Asp/Glu-ADT subunit B</shortName>
        <ecNumber evidence="10">6.3.5.-</ecNumber>
    </recommendedName>
</protein>
<comment type="similarity">
    <text evidence="1 10">Belongs to the GatB/GatE family. GatB subfamily.</text>
</comment>
<accession>A0ABN5GZT4</accession>
<keyword evidence="4 10" id="KW-0547">Nucleotide-binding</keyword>
<comment type="function">
    <text evidence="7 10">Allows the formation of correctly charged Asn-tRNA(Asn) or Gln-tRNA(Gln) through the transamidation of misacylated Asp-tRNA(Asn) or Glu-tRNA(Gln) in organisms which lack either or both of asparaginyl-tRNA or glutaminyl-tRNA synthetases. The reaction takes place in the presence of glutamine and ATP through an activated phospho-Asp-tRNA(Asn) or phospho-Glu-tRNA(Gln).</text>
</comment>
<dbReference type="InterPro" id="IPR017959">
    <property type="entry name" value="Asn/Gln-tRNA_amidoTrfase_suB/E"/>
</dbReference>
<comment type="subunit">
    <text evidence="2 10">Heterotrimer of A, B and C subunits.</text>
</comment>
<evidence type="ECO:0000256" key="9">
    <source>
        <dbReference type="ARBA" id="ARBA00047913"/>
    </source>
</evidence>
<dbReference type="Pfam" id="PF02934">
    <property type="entry name" value="GatB_N"/>
    <property type="match status" value="1"/>
</dbReference>
<keyword evidence="6 10" id="KW-0648">Protein biosynthesis</keyword>
<dbReference type="PANTHER" id="PTHR11659">
    <property type="entry name" value="GLUTAMYL-TRNA GLN AMIDOTRANSFERASE SUBUNIT B MITOCHONDRIAL AND PROKARYOTIC PET112-RELATED"/>
    <property type="match status" value="1"/>
</dbReference>
<evidence type="ECO:0000256" key="8">
    <source>
        <dbReference type="ARBA" id="ARBA00047380"/>
    </source>
</evidence>
<evidence type="ECO:0000256" key="6">
    <source>
        <dbReference type="ARBA" id="ARBA00022917"/>
    </source>
</evidence>
<keyword evidence="13" id="KW-1185">Reference proteome</keyword>
<dbReference type="InterPro" id="IPR003789">
    <property type="entry name" value="Asn/Gln_tRNA_amidoTrase-B-like"/>
</dbReference>
<dbReference type="SUPFAM" id="SSF89095">
    <property type="entry name" value="GatB/YqeY motif"/>
    <property type="match status" value="1"/>
</dbReference>
<dbReference type="NCBIfam" id="NF004012">
    <property type="entry name" value="PRK05477.1-2"/>
    <property type="match status" value="1"/>
</dbReference>
<dbReference type="PROSITE" id="PS01234">
    <property type="entry name" value="GATB"/>
    <property type="match status" value="1"/>
</dbReference>
<dbReference type="SUPFAM" id="SSF55931">
    <property type="entry name" value="Glutamine synthetase/guanido kinase"/>
    <property type="match status" value="1"/>
</dbReference>
<evidence type="ECO:0000256" key="10">
    <source>
        <dbReference type="HAMAP-Rule" id="MF_00121"/>
    </source>
</evidence>
<evidence type="ECO:0000256" key="7">
    <source>
        <dbReference type="ARBA" id="ARBA00024799"/>
    </source>
</evidence>
<dbReference type="SMART" id="SM00845">
    <property type="entry name" value="GatB_Yqey"/>
    <property type="match status" value="1"/>
</dbReference>
<evidence type="ECO:0000256" key="3">
    <source>
        <dbReference type="ARBA" id="ARBA00022598"/>
    </source>
</evidence>
<name>A0ABN5GZT4_9FIRM</name>
<evidence type="ECO:0000313" key="13">
    <source>
        <dbReference type="Proteomes" id="UP000325292"/>
    </source>
</evidence>
<comment type="catalytic activity">
    <reaction evidence="9 10">
        <text>L-glutamyl-tRNA(Gln) + L-glutamine + ATP + H2O = L-glutaminyl-tRNA(Gln) + L-glutamate + ADP + phosphate + H(+)</text>
        <dbReference type="Rhea" id="RHEA:17521"/>
        <dbReference type="Rhea" id="RHEA-COMP:9681"/>
        <dbReference type="Rhea" id="RHEA-COMP:9684"/>
        <dbReference type="ChEBI" id="CHEBI:15377"/>
        <dbReference type="ChEBI" id="CHEBI:15378"/>
        <dbReference type="ChEBI" id="CHEBI:29985"/>
        <dbReference type="ChEBI" id="CHEBI:30616"/>
        <dbReference type="ChEBI" id="CHEBI:43474"/>
        <dbReference type="ChEBI" id="CHEBI:58359"/>
        <dbReference type="ChEBI" id="CHEBI:78520"/>
        <dbReference type="ChEBI" id="CHEBI:78521"/>
        <dbReference type="ChEBI" id="CHEBI:456216"/>
    </reaction>
</comment>
<dbReference type="Proteomes" id="UP000325292">
    <property type="component" value="Chromosome"/>
</dbReference>
<dbReference type="Gene3D" id="1.10.10.410">
    <property type="match status" value="1"/>
</dbReference>
<dbReference type="Pfam" id="PF02637">
    <property type="entry name" value="GatB_Yqey"/>
    <property type="match status" value="1"/>
</dbReference>
<sequence length="489" mass="54380">MNSGYDVIIGLEVHVELKTQSKLFCSCSASFGAEPNTHTCPVCLGMPGVLPVLNEEAVAYAVKAALALRCTVHPFSKFDRKQYFYPDLPKAYQISQYDQPLAEYGAVPIIVDGHVVKEVTVRRIHMEEDAGKLNHLGIRLGDAKGSLVDLNRAGVPLIEIVSEPDMRSADEARLYLTELRNVLSYLDISDLRMEEGSMRCDANVSLRPHDYVGSLEDLPRVEIKNVNSIRNVQRGIEYEVARQAELLARGERIVKETRGFDDQNGRTYSQRSKEEANDYRYFPEPDLPPLVLTQEAIERVARSLPPAPTVLREELQQAGVTAKEAEIIVGDRALWEYWREATTHYEDKRQVTNWILSDLSRLLNAHGDTWLTPRVTPAALADLLRLIANGTLSGRMAKEVLDRMYESGATAAQTVEAMGVSQITDHGAIQAVVQQVVADNPHVVQDYLNGKEKALGFLVGQVMKQTKGQAKPDMVNAILKGVIADYAKT</sequence>
<evidence type="ECO:0000256" key="2">
    <source>
        <dbReference type="ARBA" id="ARBA00011123"/>
    </source>
</evidence>
<evidence type="ECO:0000256" key="5">
    <source>
        <dbReference type="ARBA" id="ARBA00022840"/>
    </source>
</evidence>
<comment type="catalytic activity">
    <reaction evidence="8 10">
        <text>L-aspartyl-tRNA(Asn) + L-glutamine + ATP + H2O = L-asparaginyl-tRNA(Asn) + L-glutamate + ADP + phosphate + 2 H(+)</text>
        <dbReference type="Rhea" id="RHEA:14513"/>
        <dbReference type="Rhea" id="RHEA-COMP:9674"/>
        <dbReference type="Rhea" id="RHEA-COMP:9677"/>
        <dbReference type="ChEBI" id="CHEBI:15377"/>
        <dbReference type="ChEBI" id="CHEBI:15378"/>
        <dbReference type="ChEBI" id="CHEBI:29985"/>
        <dbReference type="ChEBI" id="CHEBI:30616"/>
        <dbReference type="ChEBI" id="CHEBI:43474"/>
        <dbReference type="ChEBI" id="CHEBI:58359"/>
        <dbReference type="ChEBI" id="CHEBI:78515"/>
        <dbReference type="ChEBI" id="CHEBI:78516"/>
        <dbReference type="ChEBI" id="CHEBI:456216"/>
    </reaction>
</comment>
<evidence type="ECO:0000313" key="12">
    <source>
        <dbReference type="EMBL" id="AUW94027.1"/>
    </source>
</evidence>
<feature type="domain" description="Asn/Gln amidotransferase" evidence="11">
    <location>
        <begin position="336"/>
        <end position="483"/>
    </location>
</feature>
<dbReference type="InterPro" id="IPR004413">
    <property type="entry name" value="GatB"/>
</dbReference>
<reference evidence="12 13" key="1">
    <citation type="journal article" date="2019" name="Sci. Rep.">
        <title>Sulfobacillus thermotolerans: new insights into resistance and metabolic capacities of acidophilic chemolithotrophs.</title>
        <authorList>
            <person name="Panyushkina A.E."/>
            <person name="Babenko V.V."/>
            <person name="Nikitina A.S."/>
            <person name="Selezneva O.V."/>
            <person name="Tsaplina I.A."/>
            <person name="Letarova M.A."/>
            <person name="Kostryukova E.S."/>
            <person name="Letarov A.V."/>
        </authorList>
    </citation>
    <scope>NUCLEOTIDE SEQUENCE [LARGE SCALE GENOMIC DNA]</scope>
    <source>
        <strain evidence="12 13">Kr1</strain>
    </source>
</reference>
<dbReference type="InterPro" id="IPR006075">
    <property type="entry name" value="Asn/Gln-tRNA_Trfase_suB/E_cat"/>
</dbReference>
<dbReference type="InterPro" id="IPR017958">
    <property type="entry name" value="Gln-tRNA_amidoTrfase_suB_CS"/>
</dbReference>
<keyword evidence="5 10" id="KW-0067">ATP-binding</keyword>
<evidence type="ECO:0000259" key="11">
    <source>
        <dbReference type="SMART" id="SM00845"/>
    </source>
</evidence>
<dbReference type="HAMAP" id="MF_00121">
    <property type="entry name" value="GatB"/>
    <property type="match status" value="1"/>
</dbReference>
<organism evidence="12 13">
    <name type="scientific">Sulfobacillus thermotolerans</name>
    <dbReference type="NCBI Taxonomy" id="338644"/>
    <lineage>
        <taxon>Bacteria</taxon>
        <taxon>Bacillati</taxon>
        <taxon>Bacillota</taxon>
        <taxon>Clostridia</taxon>
        <taxon>Eubacteriales</taxon>
        <taxon>Clostridiales Family XVII. Incertae Sedis</taxon>
        <taxon>Sulfobacillus</taxon>
    </lineage>
</organism>
<keyword evidence="3 10" id="KW-0436">Ligase</keyword>
<gene>
    <name evidence="10" type="primary">gatB</name>
    <name evidence="12" type="ORF">BXT84_08755</name>
</gene>
<dbReference type="NCBIfam" id="TIGR00133">
    <property type="entry name" value="gatB"/>
    <property type="match status" value="1"/>
</dbReference>